<reference evidence="1 2" key="1">
    <citation type="submission" date="2019-06" db="EMBL/GenBank/DDBJ databases">
        <title>Genome sequence analysis of &gt;100 Bacillus licheniformis strains suggests intrinsic resistance to this species.</title>
        <authorList>
            <person name="Wels M."/>
            <person name="Siezen R.J."/>
            <person name="Johansen E."/>
            <person name="Stuer-Lauridsen B."/>
            <person name="Bjerre K."/>
            <person name="Nielsen B.K.K."/>
        </authorList>
    </citation>
    <scope>NUCLEOTIDE SEQUENCE [LARGE SCALE GENOMIC DNA]</scope>
    <source>
        <strain evidence="1 2">BAC-16736</strain>
    </source>
</reference>
<name>A0A8B5YFV1_BACLI</name>
<evidence type="ECO:0000313" key="2">
    <source>
        <dbReference type="Proteomes" id="UP000435910"/>
    </source>
</evidence>
<evidence type="ECO:0000313" key="1">
    <source>
        <dbReference type="EMBL" id="TWL30613.1"/>
    </source>
</evidence>
<accession>A0A8B5YFV1</accession>
<dbReference type="EMBL" id="NILC01000014">
    <property type="protein sequence ID" value="TWL30613.1"/>
    <property type="molecule type" value="Genomic_DNA"/>
</dbReference>
<comment type="caution">
    <text evidence="1">The sequence shown here is derived from an EMBL/GenBank/DDBJ whole genome shotgun (WGS) entry which is preliminary data.</text>
</comment>
<sequence length="39" mass="4226">MGGNPPAPESLWGPFQTTGPKDVVFQVKPSHTVKAYEKV</sequence>
<proteinExistence type="predicted"/>
<gene>
    <name evidence="1" type="ORF">CHCC16736_1647</name>
</gene>
<dbReference type="Proteomes" id="UP000435910">
    <property type="component" value="Unassembled WGS sequence"/>
</dbReference>
<dbReference type="AlphaFoldDB" id="A0A8B5YFV1"/>
<organism evidence="1 2">
    <name type="scientific">Bacillus licheniformis</name>
    <dbReference type="NCBI Taxonomy" id="1402"/>
    <lineage>
        <taxon>Bacteria</taxon>
        <taxon>Bacillati</taxon>
        <taxon>Bacillota</taxon>
        <taxon>Bacilli</taxon>
        <taxon>Bacillales</taxon>
        <taxon>Bacillaceae</taxon>
        <taxon>Bacillus</taxon>
    </lineage>
</organism>
<protein>
    <submittedName>
        <fullName evidence="1">Uncharacterized protein</fullName>
    </submittedName>
</protein>